<comment type="caution">
    <text evidence="1">The sequence shown here is derived from an EMBL/GenBank/DDBJ whole genome shotgun (WGS) entry which is preliminary data.</text>
</comment>
<evidence type="ECO:0000313" key="2">
    <source>
        <dbReference type="Proteomes" id="UP001295684"/>
    </source>
</evidence>
<accession>A0AAD1Y7Q5</accession>
<dbReference type="AlphaFoldDB" id="A0AAD1Y7Q5"/>
<keyword evidence="2" id="KW-1185">Reference proteome</keyword>
<name>A0AAD1Y7Q5_EUPCR</name>
<dbReference type="EMBL" id="CAMPGE010029478">
    <property type="protein sequence ID" value="CAI2386951.1"/>
    <property type="molecule type" value="Genomic_DNA"/>
</dbReference>
<sequence length="278" mass="32217">MANNSQNSQKYYQNIGEIKRSRFSLFSRSKSTQCLDVYQKGSSIKMSGVTLSQPENKLFTRSKKPYKKFPSNLPLKAKYMRNKSAERSLLSNPKHIFSKEFQELLKQDHVSALRNLDLSFNCYRFVFDETQKSQNKKERSLSSHKANANFKRNLSIHQCHKEGKRHHLSTKATSTEESKHGCVKLPFLRKKEQLNSENIKILNHNINTEGPMCHLQCDFEPSWKNTIFTKTRGSHKNRHNSKNSALKKAIKKVIGLNDLHFRSKDLLKSLGDAFKSQI</sequence>
<dbReference type="Proteomes" id="UP001295684">
    <property type="component" value="Unassembled WGS sequence"/>
</dbReference>
<protein>
    <submittedName>
        <fullName evidence="1">Uncharacterized protein</fullName>
    </submittedName>
</protein>
<evidence type="ECO:0000313" key="1">
    <source>
        <dbReference type="EMBL" id="CAI2386951.1"/>
    </source>
</evidence>
<gene>
    <name evidence="1" type="ORF">ECRASSUSDP1_LOCUS28577</name>
</gene>
<reference evidence="1" key="1">
    <citation type="submission" date="2023-07" db="EMBL/GenBank/DDBJ databases">
        <authorList>
            <consortium name="AG Swart"/>
            <person name="Singh M."/>
            <person name="Singh A."/>
            <person name="Seah K."/>
            <person name="Emmerich C."/>
        </authorList>
    </citation>
    <scope>NUCLEOTIDE SEQUENCE</scope>
    <source>
        <strain evidence="1">DP1</strain>
    </source>
</reference>
<organism evidence="1 2">
    <name type="scientific">Euplotes crassus</name>
    <dbReference type="NCBI Taxonomy" id="5936"/>
    <lineage>
        <taxon>Eukaryota</taxon>
        <taxon>Sar</taxon>
        <taxon>Alveolata</taxon>
        <taxon>Ciliophora</taxon>
        <taxon>Intramacronucleata</taxon>
        <taxon>Spirotrichea</taxon>
        <taxon>Hypotrichia</taxon>
        <taxon>Euplotida</taxon>
        <taxon>Euplotidae</taxon>
        <taxon>Moneuplotes</taxon>
    </lineage>
</organism>
<proteinExistence type="predicted"/>